<dbReference type="NCBIfam" id="NF003545">
    <property type="entry name" value="PRK05205.1-1"/>
    <property type="match status" value="1"/>
</dbReference>
<sequence>MAEKTMSGKELGEILHDLAGRLMDAMESWNDVVFIGIRSGGFLVARNVVSLIEKKTGNSVPLGALDIALYRDDVHRRPFTPEVRSTDIPVSVNDKRVILVDDVLNTGRSVRAAIDHIVDLGRPKRIYLMVLFDRGGRELPIQADFVGRYVDLPEEKIIKLEAGPDSMSIKDVIISGVKK</sequence>
<organism evidence="2">
    <name type="scientific">anaerobic digester metagenome</name>
    <dbReference type="NCBI Taxonomy" id="1263854"/>
    <lineage>
        <taxon>unclassified sequences</taxon>
        <taxon>metagenomes</taxon>
        <taxon>ecological metagenomes</taxon>
    </lineage>
</organism>
<dbReference type="PANTHER" id="PTHR11608">
    <property type="entry name" value="BIFUNCTIONAL PROTEIN PYRR"/>
    <property type="match status" value="1"/>
</dbReference>
<dbReference type="InterPro" id="IPR050137">
    <property type="entry name" value="PyrR_bifunctional"/>
</dbReference>
<dbReference type="EC" id="2.4.2.9" evidence="2"/>
<gene>
    <name evidence="2" type="primary">pyrR</name>
    <name evidence="2" type="ORF">SCFA_370027</name>
</gene>
<keyword evidence="2" id="KW-0328">Glycosyltransferase</keyword>
<accession>A0A485M1K9</accession>
<dbReference type="SUPFAM" id="SSF53271">
    <property type="entry name" value="PRTase-like"/>
    <property type="match status" value="1"/>
</dbReference>
<dbReference type="GO" id="GO:0004845">
    <property type="term" value="F:uracil phosphoribosyltransferase activity"/>
    <property type="evidence" value="ECO:0007669"/>
    <property type="project" value="UniProtKB-EC"/>
</dbReference>
<dbReference type="Pfam" id="PF00156">
    <property type="entry name" value="Pribosyltran"/>
    <property type="match status" value="1"/>
</dbReference>
<proteinExistence type="predicted"/>
<protein>
    <submittedName>
        <fullName evidence="2">Pyrimidine operon regulatory protein / Uracil phosphoribosyltransferase</fullName>
        <ecNumber evidence="2">2.4.2.9</ecNumber>
    </submittedName>
</protein>
<dbReference type="AlphaFoldDB" id="A0A485M1K9"/>
<dbReference type="PANTHER" id="PTHR11608:SF0">
    <property type="entry name" value="BIFUNCTIONAL PROTEIN PYRR"/>
    <property type="match status" value="1"/>
</dbReference>
<dbReference type="InterPro" id="IPR000836">
    <property type="entry name" value="PRTase_dom"/>
</dbReference>
<dbReference type="InterPro" id="IPR029057">
    <property type="entry name" value="PRTase-like"/>
</dbReference>
<evidence type="ECO:0000313" key="2">
    <source>
        <dbReference type="EMBL" id="VFU14984.1"/>
    </source>
</evidence>
<dbReference type="CDD" id="cd06223">
    <property type="entry name" value="PRTases_typeI"/>
    <property type="match status" value="1"/>
</dbReference>
<dbReference type="NCBIfam" id="NF003549">
    <property type="entry name" value="PRK05205.1-5"/>
    <property type="match status" value="1"/>
</dbReference>
<feature type="domain" description="Phosphoribosyltransferase" evidence="1">
    <location>
        <begin position="14"/>
        <end position="146"/>
    </location>
</feature>
<reference evidence="2" key="1">
    <citation type="submission" date="2019-03" db="EMBL/GenBank/DDBJ databases">
        <authorList>
            <person name="Hao L."/>
        </authorList>
    </citation>
    <scope>NUCLEOTIDE SEQUENCE</scope>
</reference>
<keyword evidence="2" id="KW-0808">Transferase</keyword>
<evidence type="ECO:0000259" key="1">
    <source>
        <dbReference type="Pfam" id="PF00156"/>
    </source>
</evidence>
<dbReference type="EMBL" id="CAADRM010000100">
    <property type="protein sequence ID" value="VFU14984.1"/>
    <property type="molecule type" value="Genomic_DNA"/>
</dbReference>
<name>A0A485M1K9_9ZZZZ</name>
<dbReference type="Gene3D" id="3.40.50.2020">
    <property type="match status" value="1"/>
</dbReference>